<accession>A0A166GA15</accession>
<reference evidence="2 3" key="1">
    <citation type="journal article" date="2016" name="Mol. Biol. Evol.">
        <title>Comparative Genomics of Early-Diverging Mushroom-Forming Fungi Provides Insights into the Origins of Lignocellulose Decay Capabilities.</title>
        <authorList>
            <person name="Nagy L.G."/>
            <person name="Riley R."/>
            <person name="Tritt A."/>
            <person name="Adam C."/>
            <person name="Daum C."/>
            <person name="Floudas D."/>
            <person name="Sun H."/>
            <person name="Yadav J.S."/>
            <person name="Pangilinan J."/>
            <person name="Larsson K.H."/>
            <person name="Matsuura K."/>
            <person name="Barry K."/>
            <person name="Labutti K."/>
            <person name="Kuo R."/>
            <person name="Ohm R.A."/>
            <person name="Bhattacharya S.S."/>
            <person name="Shirouzu T."/>
            <person name="Yoshinaga Y."/>
            <person name="Martin F.M."/>
            <person name="Grigoriev I.V."/>
            <person name="Hibbett D.S."/>
        </authorList>
    </citation>
    <scope>NUCLEOTIDE SEQUENCE [LARGE SCALE GENOMIC DNA]</scope>
    <source>
        <strain evidence="2 3">CBS 109695</strain>
    </source>
</reference>
<gene>
    <name evidence="2" type="ORF">FIBSPDRAFT_894198</name>
</gene>
<dbReference type="OrthoDB" id="3270804at2759"/>
<protein>
    <submittedName>
        <fullName evidence="2">Uncharacterized protein</fullName>
    </submittedName>
</protein>
<feature type="region of interest" description="Disordered" evidence="1">
    <location>
        <begin position="87"/>
        <end position="118"/>
    </location>
</feature>
<evidence type="ECO:0000313" key="3">
    <source>
        <dbReference type="Proteomes" id="UP000076532"/>
    </source>
</evidence>
<evidence type="ECO:0000313" key="2">
    <source>
        <dbReference type="EMBL" id="KZP17623.1"/>
    </source>
</evidence>
<sequence>MSGGNVADDIAHLMATAMAVGATSSDVVQTKRRLHSPDGEVNVMHTKIMFTFHHPCDHSPYRPPLESTLAEATLALLRGEWPIPSPIPSSRLTTPASPPRNPSPISISGTTSRSCSPPAYIEDAASLDRALAEPFSFDKVTGPHARRHRRARKMAIPPAKRWYAVMRGLCVGAVQGVVMVRAITRGVNGAVVEYYPSQELAEAAFDLALRAGFVEVINNGVGTCTNWHDEAVDKAE</sequence>
<name>A0A166GA15_9AGAM</name>
<dbReference type="Proteomes" id="UP000076532">
    <property type="component" value="Unassembled WGS sequence"/>
</dbReference>
<keyword evidence="3" id="KW-1185">Reference proteome</keyword>
<proteinExistence type="predicted"/>
<dbReference type="EMBL" id="KV417581">
    <property type="protein sequence ID" value="KZP17623.1"/>
    <property type="molecule type" value="Genomic_DNA"/>
</dbReference>
<dbReference type="AlphaFoldDB" id="A0A166GA15"/>
<evidence type="ECO:0000256" key="1">
    <source>
        <dbReference type="SAM" id="MobiDB-lite"/>
    </source>
</evidence>
<organism evidence="2 3">
    <name type="scientific">Athelia psychrophila</name>
    <dbReference type="NCBI Taxonomy" id="1759441"/>
    <lineage>
        <taxon>Eukaryota</taxon>
        <taxon>Fungi</taxon>
        <taxon>Dikarya</taxon>
        <taxon>Basidiomycota</taxon>
        <taxon>Agaricomycotina</taxon>
        <taxon>Agaricomycetes</taxon>
        <taxon>Agaricomycetidae</taxon>
        <taxon>Atheliales</taxon>
        <taxon>Atheliaceae</taxon>
        <taxon>Athelia</taxon>
    </lineage>
</organism>